<proteinExistence type="predicted"/>
<evidence type="ECO:0000313" key="4">
    <source>
        <dbReference type="Proteomes" id="UP000006036"/>
    </source>
</evidence>
<keyword evidence="3" id="KW-1185">Reference proteome</keyword>
<sequence length="51" mass="6086">MGAPFKPEQQKRSYKLAISFTQQERESIQKMAEQKSMNITEFIRYKIFNAN</sequence>
<reference evidence="2" key="1">
    <citation type="submission" date="2008-08" db="EMBL/GenBank/DDBJ databases">
        <title>Annotation of Helicobacter cinaedi strain CCUG 18818.</title>
        <authorList>
            <consortium name="The Broad Institute Genome Sequencing Platform"/>
            <person name="Fox J.G."/>
            <person name="Shen Z."/>
            <person name="Charoenlap N."/>
            <person name="Schauer D.B."/>
            <person name="Ward D."/>
            <person name="Mehta T."/>
            <person name="Young S."/>
            <person name="Jaffe D."/>
            <person name="Gnerre S."/>
            <person name="Berlin A."/>
            <person name="Heiman D."/>
            <person name="Hepburn T."/>
            <person name="Shea T."/>
            <person name="Sykes S."/>
            <person name="Alvarado L."/>
            <person name="Kodira C."/>
            <person name="Borodovsky M."/>
            <person name="Lander E."/>
            <person name="Galagan J."/>
            <person name="Nusbaum C."/>
            <person name="Birren B."/>
        </authorList>
    </citation>
    <scope>NUCLEOTIDE SEQUENCE</scope>
    <source>
        <strain evidence="2">CCUG 18818</strain>
    </source>
</reference>
<name>A0AAI8MLF5_9HELI</name>
<protein>
    <recommendedName>
        <fullName evidence="5">Ribbon-helix-helix protein CopG domain-containing protein</fullName>
    </recommendedName>
</protein>
<gene>
    <name evidence="1" type="ORF">HCBAA847_0239</name>
    <name evidence="2" type="ORF">HCCG_01957</name>
</gene>
<accession>A0AAI8MLF5</accession>
<dbReference type="RefSeq" id="WP_002957297.1">
    <property type="nucleotide sequence ID" value="NC_020555.1"/>
</dbReference>
<reference evidence="1 4" key="2">
    <citation type="journal article" date="2012" name="J. Bacteriol.">
        <title>Complete Genome Sequence of Helicobacter cinaedi Type Strain ATCC BAA-847.</title>
        <authorList>
            <person name="Miyoshi-Akiyama T."/>
            <person name="Takeshita N."/>
            <person name="Ohmagari N."/>
            <person name="Kirikae T."/>
        </authorList>
    </citation>
    <scope>NUCLEOTIDE SEQUENCE [LARGE SCALE GENOMIC DNA]</scope>
    <source>
        <strain evidence="1 4">ATCC BAA-847</strain>
    </source>
</reference>
<organism evidence="1 4">
    <name type="scientific">Helicobacter cinaedi CCUG 18818 = ATCC BAA-847</name>
    <dbReference type="NCBI Taxonomy" id="537971"/>
    <lineage>
        <taxon>Bacteria</taxon>
        <taxon>Pseudomonadati</taxon>
        <taxon>Campylobacterota</taxon>
        <taxon>Epsilonproteobacteria</taxon>
        <taxon>Campylobacterales</taxon>
        <taxon>Helicobacteraceae</taxon>
        <taxon>Helicobacter</taxon>
    </lineage>
</organism>
<dbReference type="Proteomes" id="UP000005755">
    <property type="component" value="Unassembled WGS sequence"/>
</dbReference>
<reference evidence="3" key="4">
    <citation type="journal article" date="2014" name="Genome Announc.">
        <title>Draft genome sequences of six enterohepatic helicobacter species isolated from humans and one from rhesus macaques.</title>
        <authorList>
            <person name="Shen Z."/>
            <person name="Sheh A."/>
            <person name="Young S.K."/>
            <person name="Abouelliel A."/>
            <person name="Ward D.V."/>
            <person name="Earl A.M."/>
            <person name="Fox J.G."/>
        </authorList>
    </citation>
    <scope>NUCLEOTIDE SEQUENCE [LARGE SCALE GENOMIC DNA]</scope>
    <source>
        <strain evidence="3">CCUG 18818</strain>
    </source>
</reference>
<dbReference type="EMBL" id="DS990393">
    <property type="protein sequence ID" value="EFR47409.1"/>
    <property type="molecule type" value="Genomic_DNA"/>
</dbReference>
<evidence type="ECO:0000313" key="3">
    <source>
        <dbReference type="Proteomes" id="UP000005755"/>
    </source>
</evidence>
<evidence type="ECO:0008006" key="5">
    <source>
        <dbReference type="Google" id="ProtNLM"/>
    </source>
</evidence>
<evidence type="ECO:0000313" key="1">
    <source>
        <dbReference type="EMBL" id="BAM31489.1"/>
    </source>
</evidence>
<evidence type="ECO:0000313" key="2">
    <source>
        <dbReference type="EMBL" id="EFR47409.1"/>
    </source>
</evidence>
<dbReference type="InterPro" id="IPR053842">
    <property type="entry name" value="NikA-like"/>
</dbReference>
<dbReference type="Pfam" id="PF21983">
    <property type="entry name" value="NikA-like"/>
    <property type="match status" value="1"/>
</dbReference>
<dbReference type="Proteomes" id="UP000006036">
    <property type="component" value="Chromosome 1"/>
</dbReference>
<dbReference type="AlphaFoldDB" id="A0AAI8MLF5"/>
<reference evidence="1" key="3">
    <citation type="submission" date="2012-07" db="EMBL/GenBank/DDBJ databases">
        <authorList>
            <person name="Akiyama T."/>
            <person name="Takeshita N."/>
            <person name="Ohmagari N."/>
            <person name="Kirikae T."/>
        </authorList>
    </citation>
    <scope>NUCLEOTIDE SEQUENCE</scope>
    <source>
        <strain evidence="1">ATCC BAA-847</strain>
    </source>
</reference>
<dbReference type="KEGG" id="hcb:HCBAA847_0239"/>
<dbReference type="EMBL" id="AP012492">
    <property type="protein sequence ID" value="BAM31489.1"/>
    <property type="molecule type" value="Genomic_DNA"/>
</dbReference>